<dbReference type="EMBL" id="JOJZ01000009">
    <property type="protein sequence ID" value="KID42415.1"/>
    <property type="molecule type" value="Genomic_DNA"/>
</dbReference>
<keyword evidence="1" id="KW-1133">Transmembrane helix</keyword>
<sequence length="89" mass="10527">MKLDVSKHVLRDGSFLIIAILSIMQFARYVYTQEYLRSAKYLVLFLITILMYGFVPSTMIQSGVNLIMIVLLLGFTWYDERIDKRREKK</sequence>
<protein>
    <submittedName>
        <fullName evidence="2">Uncharacterized protein</fullName>
    </submittedName>
</protein>
<evidence type="ECO:0000313" key="2">
    <source>
        <dbReference type="EMBL" id="KID42415.1"/>
    </source>
</evidence>
<dbReference type="GeneID" id="74913031"/>
<feature type="transmembrane region" description="Helical" evidence="1">
    <location>
        <begin position="13"/>
        <end position="31"/>
    </location>
</feature>
<dbReference type="Proteomes" id="UP000031397">
    <property type="component" value="Unassembled WGS sequence"/>
</dbReference>
<gene>
    <name evidence="2" type="ORF">LfDm3_0344</name>
</gene>
<keyword evidence="1" id="KW-0812">Transmembrane</keyword>
<evidence type="ECO:0000313" key="3">
    <source>
        <dbReference type="Proteomes" id="UP000031397"/>
    </source>
</evidence>
<feature type="transmembrane region" description="Helical" evidence="1">
    <location>
        <begin position="38"/>
        <end position="54"/>
    </location>
</feature>
<comment type="caution">
    <text evidence="2">The sequence shown here is derived from an EMBL/GenBank/DDBJ whole genome shotgun (WGS) entry which is preliminary data.</text>
</comment>
<accession>A0A0C1LZW9</accession>
<keyword evidence="3" id="KW-1185">Reference proteome</keyword>
<reference evidence="2 3" key="1">
    <citation type="submission" date="2014-06" db="EMBL/GenBank/DDBJ databases">
        <title>Functional and comparative genomic analyses of the Drosophila gut microbiota identify candidate symbiosis factors.</title>
        <authorList>
            <person name="Newell P.D."/>
            <person name="Chaston J.M."/>
            <person name="Douglas A.E."/>
        </authorList>
    </citation>
    <scope>NUCLEOTIDE SEQUENCE [LARGE SCALE GENOMIC DNA]</scope>
    <source>
        <strain evidence="2 3">DmCS_002</strain>
    </source>
</reference>
<keyword evidence="1" id="KW-0472">Membrane</keyword>
<proteinExistence type="predicted"/>
<name>A0A0C1LZW9_9LACO</name>
<dbReference type="AlphaFoldDB" id="A0A0C1LZW9"/>
<dbReference type="PATRIC" id="fig|1614.7.peg.334"/>
<dbReference type="RefSeq" id="WP_039143519.1">
    <property type="nucleotide sequence ID" value="NZ_JOJZ01000009.1"/>
</dbReference>
<evidence type="ECO:0000256" key="1">
    <source>
        <dbReference type="SAM" id="Phobius"/>
    </source>
</evidence>
<organism evidence="2 3">
    <name type="scientific">Fructilactobacillus fructivorans</name>
    <dbReference type="NCBI Taxonomy" id="1614"/>
    <lineage>
        <taxon>Bacteria</taxon>
        <taxon>Bacillati</taxon>
        <taxon>Bacillota</taxon>
        <taxon>Bacilli</taxon>
        <taxon>Lactobacillales</taxon>
        <taxon>Lactobacillaceae</taxon>
        <taxon>Fructilactobacillus</taxon>
    </lineage>
</organism>